<accession>A0AAN6V287</accession>
<evidence type="ECO:0008006" key="3">
    <source>
        <dbReference type="Google" id="ProtNLM"/>
    </source>
</evidence>
<name>A0AAN6V287_9PEZI</name>
<dbReference type="RefSeq" id="XP_062636490.1">
    <property type="nucleotide sequence ID" value="XM_062783968.1"/>
</dbReference>
<dbReference type="AlphaFoldDB" id="A0AAN6V287"/>
<sequence>MADFHGPARVLAAMPPEIISSILECLIPQPPEIGETKPVSYNQMIADEPWFNFTRCHRGLRSLCLVSRRLSQTAFPLLYRTVAVWDEKSMLLFFRTLCNNPSYGTWTRYFSCHLTLTSNTVIREFRDLIPRYLTTFSAAEGVEPMVMATGRLLVLLHGSVRDLVAGRGGERLPQIFLTFILAYLSKVETVLIQVPVSDDQEEYQVLCEQIAGISHYDAMAPESASSPRPFHSIRTLAIQGDPELLAEFEKEDCECEHDHSDVWGAQPRKYASLFASLPNLTTLEVSSDDGVWSMMPDDETWPLMPDGTNPDPFNFDKPFLPNLRHVFLHDSIAYPGDLHYLLLQAPKLETLYMAPRGDYALKASVDDNGLAEHPDSLNNGLINHGKNLRTLDVSWEDISGFVSLVGPDGRLNALPQLPSLRSLCIQLAMLYGTPQAVLETPLVDLLPPNLTELTLIDWWWHHVELIDTIPDWKVEDKVRYYQSQHHYRVQALRTLTEFAREVVARLPQLKKVVFLVQIPWTWILEGAVPLEFHFEVLKGVFQEEGIAFFVESDEQCAFSSASQDHQSTQSDQPNTYFTRFLSRFPCRNDPPRADPAKLA</sequence>
<dbReference type="EMBL" id="MU853589">
    <property type="protein sequence ID" value="KAK4143119.1"/>
    <property type="molecule type" value="Genomic_DNA"/>
</dbReference>
<keyword evidence="2" id="KW-1185">Reference proteome</keyword>
<organism evidence="1 2">
    <name type="scientific">Dichotomopilus funicola</name>
    <dbReference type="NCBI Taxonomy" id="1934379"/>
    <lineage>
        <taxon>Eukaryota</taxon>
        <taxon>Fungi</taxon>
        <taxon>Dikarya</taxon>
        <taxon>Ascomycota</taxon>
        <taxon>Pezizomycotina</taxon>
        <taxon>Sordariomycetes</taxon>
        <taxon>Sordariomycetidae</taxon>
        <taxon>Sordariales</taxon>
        <taxon>Chaetomiaceae</taxon>
        <taxon>Dichotomopilus</taxon>
    </lineage>
</organism>
<reference evidence="1" key="2">
    <citation type="submission" date="2023-05" db="EMBL/GenBank/DDBJ databases">
        <authorList>
            <consortium name="Lawrence Berkeley National Laboratory"/>
            <person name="Steindorff A."/>
            <person name="Hensen N."/>
            <person name="Bonometti L."/>
            <person name="Westerberg I."/>
            <person name="Brannstrom I.O."/>
            <person name="Guillou S."/>
            <person name="Cros-Aarteil S."/>
            <person name="Calhoun S."/>
            <person name="Haridas S."/>
            <person name="Kuo A."/>
            <person name="Mondo S."/>
            <person name="Pangilinan J."/>
            <person name="Riley R."/>
            <person name="Labutti K."/>
            <person name="Andreopoulos B."/>
            <person name="Lipzen A."/>
            <person name="Chen C."/>
            <person name="Yanf M."/>
            <person name="Daum C."/>
            <person name="Ng V."/>
            <person name="Clum A."/>
            <person name="Ohm R."/>
            <person name="Martin F."/>
            <person name="Silar P."/>
            <person name="Natvig D."/>
            <person name="Lalanne C."/>
            <person name="Gautier V."/>
            <person name="Ament-Velasquez S.L."/>
            <person name="Kruys A."/>
            <person name="Hutchinson M.I."/>
            <person name="Powell A.J."/>
            <person name="Barry K."/>
            <person name="Miller A.N."/>
            <person name="Grigoriev I.V."/>
            <person name="Debuchy R."/>
            <person name="Gladieux P."/>
            <person name="Thoren M.H."/>
            <person name="Johannesson H."/>
        </authorList>
    </citation>
    <scope>NUCLEOTIDE SEQUENCE</scope>
    <source>
        <strain evidence="1">CBS 141.50</strain>
    </source>
</reference>
<dbReference type="Gene3D" id="3.80.10.10">
    <property type="entry name" value="Ribonuclease Inhibitor"/>
    <property type="match status" value="1"/>
</dbReference>
<dbReference type="Proteomes" id="UP001302676">
    <property type="component" value="Unassembled WGS sequence"/>
</dbReference>
<evidence type="ECO:0000313" key="2">
    <source>
        <dbReference type="Proteomes" id="UP001302676"/>
    </source>
</evidence>
<proteinExistence type="predicted"/>
<gene>
    <name evidence="1" type="ORF">C8A04DRAFT_37673</name>
</gene>
<reference evidence="1" key="1">
    <citation type="journal article" date="2023" name="Mol. Phylogenet. Evol.">
        <title>Genome-scale phylogeny and comparative genomics of the fungal order Sordariales.</title>
        <authorList>
            <person name="Hensen N."/>
            <person name="Bonometti L."/>
            <person name="Westerberg I."/>
            <person name="Brannstrom I.O."/>
            <person name="Guillou S."/>
            <person name="Cros-Aarteil S."/>
            <person name="Calhoun S."/>
            <person name="Haridas S."/>
            <person name="Kuo A."/>
            <person name="Mondo S."/>
            <person name="Pangilinan J."/>
            <person name="Riley R."/>
            <person name="LaButti K."/>
            <person name="Andreopoulos B."/>
            <person name="Lipzen A."/>
            <person name="Chen C."/>
            <person name="Yan M."/>
            <person name="Daum C."/>
            <person name="Ng V."/>
            <person name="Clum A."/>
            <person name="Steindorff A."/>
            <person name="Ohm R.A."/>
            <person name="Martin F."/>
            <person name="Silar P."/>
            <person name="Natvig D.O."/>
            <person name="Lalanne C."/>
            <person name="Gautier V."/>
            <person name="Ament-Velasquez S.L."/>
            <person name="Kruys A."/>
            <person name="Hutchinson M.I."/>
            <person name="Powell A.J."/>
            <person name="Barry K."/>
            <person name="Miller A.N."/>
            <person name="Grigoriev I.V."/>
            <person name="Debuchy R."/>
            <person name="Gladieux P."/>
            <person name="Hiltunen Thoren M."/>
            <person name="Johannesson H."/>
        </authorList>
    </citation>
    <scope>NUCLEOTIDE SEQUENCE</scope>
    <source>
        <strain evidence="1">CBS 141.50</strain>
    </source>
</reference>
<evidence type="ECO:0000313" key="1">
    <source>
        <dbReference type="EMBL" id="KAK4143119.1"/>
    </source>
</evidence>
<comment type="caution">
    <text evidence="1">The sequence shown here is derived from an EMBL/GenBank/DDBJ whole genome shotgun (WGS) entry which is preliminary data.</text>
</comment>
<dbReference type="InterPro" id="IPR032675">
    <property type="entry name" value="LRR_dom_sf"/>
</dbReference>
<dbReference type="GeneID" id="87820581"/>
<protein>
    <recommendedName>
        <fullName evidence="3">F-box domain-containing protein</fullName>
    </recommendedName>
</protein>
<dbReference type="SUPFAM" id="SSF52058">
    <property type="entry name" value="L domain-like"/>
    <property type="match status" value="1"/>
</dbReference>